<evidence type="ECO:0000313" key="2">
    <source>
        <dbReference type="EMBL" id="ETA67454.1"/>
    </source>
</evidence>
<organism evidence="2 3">
    <name type="scientific">Methanolobus tindarius DSM 2278</name>
    <dbReference type="NCBI Taxonomy" id="1090322"/>
    <lineage>
        <taxon>Archaea</taxon>
        <taxon>Methanobacteriati</taxon>
        <taxon>Methanobacteriota</taxon>
        <taxon>Stenosarchaea group</taxon>
        <taxon>Methanomicrobia</taxon>
        <taxon>Methanosarcinales</taxon>
        <taxon>Methanosarcinaceae</taxon>
        <taxon>Methanolobus</taxon>
    </lineage>
</organism>
<dbReference type="SUPFAM" id="SSF51735">
    <property type="entry name" value="NAD(P)-binding Rossmann-fold domains"/>
    <property type="match status" value="1"/>
</dbReference>
<dbReference type="STRING" id="1090322.MettiDRAFT_0878"/>
<protein>
    <submittedName>
        <fullName evidence="2">Nucleoside-diphosphate-sugar epimerase</fullName>
    </submittedName>
</protein>
<dbReference type="InterPro" id="IPR001509">
    <property type="entry name" value="Epimerase_deHydtase"/>
</dbReference>
<comment type="caution">
    <text evidence="2">The sequence shown here is derived from an EMBL/GenBank/DDBJ whole genome shotgun (WGS) entry which is preliminary data.</text>
</comment>
<sequence length="302" mass="34491">MMKKALVTGGNGFLGHHIVRELSNRGIETIVFDIARSSIIDEMNTNGKITFVEGNILDKTKLNIAMEGCDMVFHTAAIANIEDALQYPVETMEVNVIGTVNCLEAAREHKVDRFVFASSVYVGGNWGTFYRISKQTGESLCKTYSREFDLDFSIIRYGSLYGREANDWNFLYGVLKNLLLNKEYTYYGSPDSLREYIHIADAARETVNIALNEDFRNKAALITGHQRMSHKEFFNMIQEILGRDIKIVFENKEKNSHYKITPYSFEPDIPLRINLSTYIDINEGILDCLKEVQMEIENDDSS</sequence>
<dbReference type="RefSeq" id="WP_023844590.1">
    <property type="nucleotide sequence ID" value="NZ_AZAJ01000001.1"/>
</dbReference>
<dbReference type="Pfam" id="PF01370">
    <property type="entry name" value="Epimerase"/>
    <property type="match status" value="1"/>
</dbReference>
<feature type="domain" description="NAD-dependent epimerase/dehydratase" evidence="1">
    <location>
        <begin position="5"/>
        <end position="209"/>
    </location>
</feature>
<dbReference type="Gene3D" id="3.40.50.720">
    <property type="entry name" value="NAD(P)-binding Rossmann-like Domain"/>
    <property type="match status" value="1"/>
</dbReference>
<proteinExistence type="predicted"/>
<evidence type="ECO:0000313" key="3">
    <source>
        <dbReference type="Proteomes" id="UP000019483"/>
    </source>
</evidence>
<dbReference type="InterPro" id="IPR050177">
    <property type="entry name" value="Lipid_A_modif_metabolic_enz"/>
</dbReference>
<keyword evidence="3" id="KW-1185">Reference proteome</keyword>
<gene>
    <name evidence="2" type="ORF">MettiDRAFT_0878</name>
</gene>
<dbReference type="AlphaFoldDB" id="W9DN82"/>
<evidence type="ECO:0000259" key="1">
    <source>
        <dbReference type="Pfam" id="PF01370"/>
    </source>
</evidence>
<dbReference type="PANTHER" id="PTHR43245:SF59">
    <property type="entry name" value="UDP-GLUCOSE EPIMERASE"/>
    <property type="match status" value="1"/>
</dbReference>
<dbReference type="InterPro" id="IPR036291">
    <property type="entry name" value="NAD(P)-bd_dom_sf"/>
</dbReference>
<dbReference type="OrthoDB" id="4907at2157"/>
<dbReference type="PANTHER" id="PTHR43245">
    <property type="entry name" value="BIFUNCTIONAL POLYMYXIN RESISTANCE PROTEIN ARNA"/>
    <property type="match status" value="1"/>
</dbReference>
<dbReference type="Proteomes" id="UP000019483">
    <property type="component" value="Unassembled WGS sequence"/>
</dbReference>
<name>W9DN82_METTI</name>
<accession>W9DN82</accession>
<dbReference type="EMBL" id="AZAJ01000001">
    <property type="protein sequence ID" value="ETA67454.1"/>
    <property type="molecule type" value="Genomic_DNA"/>
</dbReference>
<reference evidence="2 3" key="1">
    <citation type="submission" date="2013-08" db="EMBL/GenBank/DDBJ databases">
        <authorList>
            <consortium name="DOE Joint Genome Institute"/>
            <person name="Eisen J."/>
            <person name="Huntemann M."/>
            <person name="Han J."/>
            <person name="Chen A."/>
            <person name="Kyrpides N."/>
            <person name="Mavromatis K."/>
            <person name="Markowitz V."/>
            <person name="Palaniappan K."/>
            <person name="Ivanova N."/>
            <person name="Schaumberg A."/>
            <person name="Pati A."/>
            <person name="Liolios K."/>
            <person name="Nordberg H.P."/>
            <person name="Cantor M.N."/>
            <person name="Hua S.X."/>
            <person name="Woyke T."/>
        </authorList>
    </citation>
    <scope>NUCLEOTIDE SEQUENCE [LARGE SCALE GENOMIC DNA]</scope>
    <source>
        <strain evidence="2 3">DSM 2278</strain>
    </source>
</reference>